<sequence length="161" mass="16484">MRHRTLTALICLPALAAVLTGCSDDDTTTPNTTPAATSTSTSTATATTAATTTAPPPSEPDPTRGEVAPDPAPAPSPEPAPVPAPAPAPVVTGPQLGDQCIGADIGRTAVAADGTAIMCDNYVWQLNQGQTPSHPWVDGQREWAECVENATTEECRVMLTP</sequence>
<comment type="caution">
    <text evidence="3">The sequence shown here is derived from an EMBL/GenBank/DDBJ whole genome shotgun (WGS) entry which is preliminary data.</text>
</comment>
<keyword evidence="2" id="KW-0732">Signal</keyword>
<organism evidence="3 4">
    <name type="scientific">Corynebacterium kalidii</name>
    <dbReference type="NCBI Taxonomy" id="2931982"/>
    <lineage>
        <taxon>Bacteria</taxon>
        <taxon>Bacillati</taxon>
        <taxon>Actinomycetota</taxon>
        <taxon>Actinomycetes</taxon>
        <taxon>Mycobacteriales</taxon>
        <taxon>Corynebacteriaceae</taxon>
        <taxon>Corynebacterium</taxon>
    </lineage>
</organism>
<name>A0A9X1WGY1_9CORY</name>
<evidence type="ECO:0000313" key="4">
    <source>
        <dbReference type="Proteomes" id="UP001139207"/>
    </source>
</evidence>
<dbReference type="EMBL" id="JALIEA010000013">
    <property type="protein sequence ID" value="MCJ7858804.1"/>
    <property type="molecule type" value="Genomic_DNA"/>
</dbReference>
<evidence type="ECO:0000313" key="3">
    <source>
        <dbReference type="EMBL" id="MCJ7858804.1"/>
    </source>
</evidence>
<accession>A0A9X1WGY1</accession>
<dbReference type="Proteomes" id="UP001139207">
    <property type="component" value="Unassembled WGS sequence"/>
</dbReference>
<gene>
    <name evidence="3" type="ORF">MUN33_08750</name>
</gene>
<dbReference type="RefSeq" id="WP_244804541.1">
    <property type="nucleotide sequence ID" value="NZ_JALIEA010000013.1"/>
</dbReference>
<proteinExistence type="predicted"/>
<protein>
    <submittedName>
        <fullName evidence="3">Uncharacterized protein</fullName>
    </submittedName>
</protein>
<evidence type="ECO:0000256" key="2">
    <source>
        <dbReference type="SAM" id="SignalP"/>
    </source>
</evidence>
<evidence type="ECO:0000256" key="1">
    <source>
        <dbReference type="SAM" id="MobiDB-lite"/>
    </source>
</evidence>
<dbReference type="AlphaFoldDB" id="A0A9X1WGY1"/>
<feature type="signal peptide" evidence="2">
    <location>
        <begin position="1"/>
        <end position="16"/>
    </location>
</feature>
<reference evidence="3" key="1">
    <citation type="submission" date="2022-04" db="EMBL/GenBank/DDBJ databases">
        <title>Corynebacterium kalidii LD5P10.</title>
        <authorList>
            <person name="Sun J.Q."/>
        </authorList>
    </citation>
    <scope>NUCLEOTIDE SEQUENCE</scope>
    <source>
        <strain evidence="3">LD5P10</strain>
    </source>
</reference>
<dbReference type="PROSITE" id="PS51257">
    <property type="entry name" value="PROKAR_LIPOPROTEIN"/>
    <property type="match status" value="1"/>
</dbReference>
<feature type="compositionally biased region" description="Pro residues" evidence="1">
    <location>
        <begin position="70"/>
        <end position="88"/>
    </location>
</feature>
<feature type="compositionally biased region" description="Low complexity" evidence="1">
    <location>
        <begin position="28"/>
        <end position="53"/>
    </location>
</feature>
<keyword evidence="4" id="KW-1185">Reference proteome</keyword>
<feature type="chain" id="PRO_5040756573" evidence="2">
    <location>
        <begin position="17"/>
        <end position="161"/>
    </location>
</feature>
<feature type="region of interest" description="Disordered" evidence="1">
    <location>
        <begin position="27"/>
        <end position="93"/>
    </location>
</feature>